<keyword evidence="5" id="KW-1185">Reference proteome</keyword>
<evidence type="ECO:0000313" key="4">
    <source>
        <dbReference type="EMBL" id="KAF5912310.1"/>
    </source>
</evidence>
<dbReference type="SUPFAM" id="SSF51430">
    <property type="entry name" value="NAD(P)-linked oxidoreductase"/>
    <property type="match status" value="1"/>
</dbReference>
<keyword evidence="1" id="KW-0521">NADP</keyword>
<evidence type="ECO:0000256" key="1">
    <source>
        <dbReference type="ARBA" id="ARBA00022857"/>
    </source>
</evidence>
<dbReference type="InterPro" id="IPR020471">
    <property type="entry name" value="AKR"/>
</dbReference>
<evidence type="ECO:0000313" key="5">
    <source>
        <dbReference type="Proteomes" id="UP000551758"/>
    </source>
</evidence>
<dbReference type="InterPro" id="IPR036812">
    <property type="entry name" value="NAD(P)_OxRdtase_dom_sf"/>
</dbReference>
<keyword evidence="2" id="KW-0560">Oxidoreductase</keyword>
<evidence type="ECO:0000259" key="3">
    <source>
        <dbReference type="Pfam" id="PF00248"/>
    </source>
</evidence>
<proteinExistence type="predicted"/>
<evidence type="ECO:0000256" key="2">
    <source>
        <dbReference type="ARBA" id="ARBA00023002"/>
    </source>
</evidence>
<name>A0A7J7E8Y5_DICBM</name>
<dbReference type="Pfam" id="PF00248">
    <property type="entry name" value="Aldo_ket_red"/>
    <property type="match status" value="1"/>
</dbReference>
<protein>
    <recommendedName>
        <fullName evidence="3">NADP-dependent oxidoreductase domain-containing protein</fullName>
    </recommendedName>
</protein>
<dbReference type="InterPro" id="IPR023210">
    <property type="entry name" value="NADP_OxRdtase_dom"/>
</dbReference>
<organism evidence="4 5">
    <name type="scientific">Diceros bicornis minor</name>
    <name type="common">South-central black rhinoceros</name>
    <dbReference type="NCBI Taxonomy" id="77932"/>
    <lineage>
        <taxon>Eukaryota</taxon>
        <taxon>Metazoa</taxon>
        <taxon>Chordata</taxon>
        <taxon>Craniata</taxon>
        <taxon>Vertebrata</taxon>
        <taxon>Euteleostomi</taxon>
        <taxon>Mammalia</taxon>
        <taxon>Eutheria</taxon>
        <taxon>Laurasiatheria</taxon>
        <taxon>Perissodactyla</taxon>
        <taxon>Rhinocerotidae</taxon>
        <taxon>Diceros</taxon>
    </lineage>
</organism>
<feature type="domain" description="NADP-dependent oxidoreductase" evidence="3">
    <location>
        <begin position="17"/>
        <end position="78"/>
    </location>
</feature>
<dbReference type="GO" id="GO:0016491">
    <property type="term" value="F:oxidoreductase activity"/>
    <property type="evidence" value="ECO:0007669"/>
    <property type="project" value="UniProtKB-KW"/>
</dbReference>
<comment type="caution">
    <text evidence="4">The sequence shown here is derived from an EMBL/GenBank/DDBJ whole genome shotgun (WGS) entry which is preliminary data.</text>
</comment>
<dbReference type="Proteomes" id="UP000551758">
    <property type="component" value="Unassembled WGS sequence"/>
</dbReference>
<accession>A0A7J7E8Y5</accession>
<dbReference type="Gene3D" id="3.20.20.100">
    <property type="entry name" value="NADP-dependent oxidoreductase domain"/>
    <property type="match status" value="2"/>
</dbReference>
<sequence>MLSFLELSTKAKMPIVGLGTWRSSPGKVKEAVKVAIDAGYHHIDCAYLYENQNEVGEAIQEKIQEKAVKREDLFIVSKDMEELVDEGLVKAIGIASFNHFQIERLLNKLGLKYKPVTNQVFDFKLSDKEMATILSFNRNWRFFLVEELADLDEYPFNAEY</sequence>
<gene>
    <name evidence="4" type="ORF">HPG69_019377</name>
</gene>
<dbReference type="EMBL" id="JACDTQ010003834">
    <property type="protein sequence ID" value="KAF5912310.1"/>
    <property type="molecule type" value="Genomic_DNA"/>
</dbReference>
<dbReference type="AlphaFoldDB" id="A0A7J7E8Y5"/>
<dbReference type="PANTHER" id="PTHR11732">
    <property type="entry name" value="ALDO/KETO REDUCTASE"/>
    <property type="match status" value="1"/>
</dbReference>
<reference evidence="4 5" key="1">
    <citation type="journal article" date="2020" name="Mol. Biol. Evol.">
        <title>Interspecific Gene Flow and the Evolution of Specialization in Black and White Rhinoceros.</title>
        <authorList>
            <person name="Moodley Y."/>
            <person name="Westbury M.V."/>
            <person name="Russo I.M."/>
            <person name="Gopalakrishnan S."/>
            <person name="Rakotoarivelo A."/>
            <person name="Olsen R.A."/>
            <person name="Prost S."/>
            <person name="Tunstall T."/>
            <person name="Ryder O.A."/>
            <person name="Dalen L."/>
            <person name="Bruford M.W."/>
        </authorList>
    </citation>
    <scope>NUCLEOTIDE SEQUENCE [LARGE SCALE GENOMIC DNA]</scope>
    <source>
        <strain evidence="4">SBR-YM</strain>
        <tissue evidence="4">Skin</tissue>
    </source>
</reference>